<organism evidence="1 2">
    <name type="scientific">Rhodoblastus sphagnicola</name>
    <dbReference type="NCBI Taxonomy" id="333368"/>
    <lineage>
        <taxon>Bacteria</taxon>
        <taxon>Pseudomonadati</taxon>
        <taxon>Pseudomonadota</taxon>
        <taxon>Alphaproteobacteria</taxon>
        <taxon>Hyphomicrobiales</taxon>
        <taxon>Rhodoblastaceae</taxon>
        <taxon>Rhodoblastus</taxon>
    </lineage>
</organism>
<evidence type="ECO:0008006" key="3">
    <source>
        <dbReference type="Google" id="ProtNLM"/>
    </source>
</evidence>
<gene>
    <name evidence="1" type="ORF">CCR94_13780</name>
</gene>
<dbReference type="InterPro" id="IPR002514">
    <property type="entry name" value="Transposase_8"/>
</dbReference>
<dbReference type="GO" id="GO:0006313">
    <property type="term" value="P:DNA transposition"/>
    <property type="evidence" value="ECO:0007669"/>
    <property type="project" value="InterPro"/>
</dbReference>
<reference evidence="1 2" key="1">
    <citation type="journal article" date="2018" name="Arch. Microbiol.">
        <title>New insights into the metabolic potential of the phototrophic purple bacterium Rhodopila globiformis DSM 161(T) from its draft genome sequence and evidence for a vanadium-dependent nitrogenase.</title>
        <authorList>
            <person name="Imhoff J.F."/>
            <person name="Rahn T."/>
            <person name="Kunzel S."/>
            <person name="Neulinger S.C."/>
        </authorList>
    </citation>
    <scope>NUCLEOTIDE SEQUENCE [LARGE SCALE GENOMIC DNA]</scope>
    <source>
        <strain evidence="1 2">DSM 16996</strain>
    </source>
</reference>
<dbReference type="OrthoDB" id="8080802at2"/>
<proteinExistence type="predicted"/>
<evidence type="ECO:0000313" key="2">
    <source>
        <dbReference type="Proteomes" id="UP000239089"/>
    </source>
</evidence>
<dbReference type="SUPFAM" id="SSF48295">
    <property type="entry name" value="TrpR-like"/>
    <property type="match status" value="1"/>
</dbReference>
<dbReference type="PANTHER" id="PTHR37936:SF3">
    <property type="entry name" value="TRANSPOSASE INSC FOR INSERTION ELEMENT IS2A-RELATED"/>
    <property type="match status" value="1"/>
</dbReference>
<comment type="caution">
    <text evidence="1">The sequence shown here is derived from an EMBL/GenBank/DDBJ whole genome shotgun (WGS) entry which is preliminary data.</text>
</comment>
<protein>
    <recommendedName>
        <fullName evidence="3">Transposase</fullName>
    </recommendedName>
</protein>
<accession>A0A2S6N5P5</accession>
<dbReference type="PANTHER" id="PTHR37936">
    <property type="entry name" value="TRANSPOSASE INSC FOR INSERTION ELEMENT IS2A-RELATED"/>
    <property type="match status" value="1"/>
</dbReference>
<dbReference type="NCBIfam" id="NF047595">
    <property type="entry name" value="IS66_ISRel24_TnpA"/>
    <property type="match status" value="1"/>
</dbReference>
<keyword evidence="2" id="KW-1185">Reference proteome</keyword>
<dbReference type="Pfam" id="PF01527">
    <property type="entry name" value="HTH_Tnp_1"/>
    <property type="match status" value="1"/>
</dbReference>
<dbReference type="EMBL" id="NHSJ01000086">
    <property type="protein sequence ID" value="PPQ29936.1"/>
    <property type="molecule type" value="Genomic_DNA"/>
</dbReference>
<name>A0A2S6N5P5_9HYPH</name>
<dbReference type="InterPro" id="IPR010921">
    <property type="entry name" value="Trp_repressor/repl_initiator"/>
</dbReference>
<evidence type="ECO:0000313" key="1">
    <source>
        <dbReference type="EMBL" id="PPQ29936.1"/>
    </source>
</evidence>
<dbReference type="GO" id="GO:0043565">
    <property type="term" value="F:sequence-specific DNA binding"/>
    <property type="evidence" value="ECO:0007669"/>
    <property type="project" value="InterPro"/>
</dbReference>
<dbReference type="Proteomes" id="UP000239089">
    <property type="component" value="Unassembled WGS sequence"/>
</dbReference>
<dbReference type="AlphaFoldDB" id="A0A2S6N5P5"/>
<sequence length="138" mass="15016">MHQARDQGASYQRVEVITGARRRRDWSDAEKARIVAESFSPDTSVSDIARRNGVSRGLLTVWRREARTAMAERSLFARVEIEDASAGSPPRELGMAPSEPGARPERIEVAIAGATVLVPAGADARTLTNVFAALRSTR</sequence>
<dbReference type="GO" id="GO:0004803">
    <property type="term" value="F:transposase activity"/>
    <property type="evidence" value="ECO:0007669"/>
    <property type="project" value="InterPro"/>
</dbReference>